<gene>
    <name evidence="1" type="ORF">NJ75_00076</name>
    <name evidence="2" type="ORF">NJ75_00298</name>
</gene>
<name>A0A0B9AFC1_9SPHN</name>
<protein>
    <submittedName>
        <fullName evidence="1">Uncharacterized protein</fullName>
    </submittedName>
</protein>
<reference evidence="1 3" key="1">
    <citation type="submission" date="2014-10" db="EMBL/GenBank/DDBJ databases">
        <title>Draft genome sequence of Novosphingobium subterraneum DSM 12447.</title>
        <authorList>
            <person name="Gan H.M."/>
            <person name="Gan H.Y."/>
            <person name="Savka M.A."/>
        </authorList>
    </citation>
    <scope>NUCLEOTIDE SEQUENCE [LARGE SCALE GENOMIC DNA]</scope>
    <source>
        <strain evidence="1 3">DSM 12447</strain>
    </source>
</reference>
<keyword evidence="3" id="KW-1185">Reference proteome</keyword>
<sequence length="188" mass="20512">MLVTFRVKDKTTRLHSEPAEISALELASLMRRLHAGHADIETESHEFSATPLNFEVNANSLSLASFAACFDWRAEVIAIVEEAQFLGRTLRVHCPGGPSPITIMVSEHIALARDIPLPSELSAKVVRALGQGDGSEGEISLDALRALLSDHHTAEAFRSAQIETVFESLSVLAYTDCGEQFPTMEWAP</sequence>
<accession>A0A0B9AFC1</accession>
<dbReference type="RefSeq" id="WP_137775974.1">
    <property type="nucleotide sequence ID" value="NZ_JRVC01000001.1"/>
</dbReference>
<dbReference type="Proteomes" id="UP000031338">
    <property type="component" value="Unassembled WGS sequence"/>
</dbReference>
<dbReference type="PATRIC" id="fig|48936.3.peg.305"/>
<evidence type="ECO:0000313" key="1">
    <source>
        <dbReference type="EMBL" id="KHS49373.1"/>
    </source>
</evidence>
<dbReference type="EMBL" id="JRVC01000001">
    <property type="protein sequence ID" value="KHS49373.1"/>
    <property type="molecule type" value="Genomic_DNA"/>
</dbReference>
<comment type="caution">
    <text evidence="1">The sequence shown here is derived from an EMBL/GenBank/DDBJ whole genome shotgun (WGS) entry which is preliminary data.</text>
</comment>
<organism evidence="1 3">
    <name type="scientific">Novosphingobium subterraneum</name>
    <dbReference type="NCBI Taxonomy" id="48936"/>
    <lineage>
        <taxon>Bacteria</taxon>
        <taxon>Pseudomonadati</taxon>
        <taxon>Pseudomonadota</taxon>
        <taxon>Alphaproteobacteria</taxon>
        <taxon>Sphingomonadales</taxon>
        <taxon>Sphingomonadaceae</taxon>
        <taxon>Novosphingobium</taxon>
    </lineage>
</organism>
<evidence type="ECO:0000313" key="3">
    <source>
        <dbReference type="Proteomes" id="UP000031338"/>
    </source>
</evidence>
<dbReference type="AlphaFoldDB" id="A0A0B9AFC1"/>
<proteinExistence type="predicted"/>
<evidence type="ECO:0000313" key="2">
    <source>
        <dbReference type="EMBL" id="KHS49595.1"/>
    </source>
</evidence>
<dbReference type="EMBL" id="JRVC01000001">
    <property type="protein sequence ID" value="KHS49595.1"/>
    <property type="molecule type" value="Genomic_DNA"/>
</dbReference>